<dbReference type="GO" id="GO:0005737">
    <property type="term" value="C:cytoplasm"/>
    <property type="evidence" value="ECO:0007669"/>
    <property type="project" value="TreeGrafter"/>
</dbReference>
<dbReference type="PANTHER" id="PTHR10099">
    <property type="entry name" value="PHOSPHORIBOSYLFORMYLGLYCINAMIDINE SYNTHASE"/>
    <property type="match status" value="1"/>
</dbReference>
<dbReference type="GO" id="GO:0004642">
    <property type="term" value="F:phosphoribosylformylglycinamidine synthase activity"/>
    <property type="evidence" value="ECO:0007669"/>
    <property type="project" value="InterPro"/>
</dbReference>
<dbReference type="Pfam" id="PF13507">
    <property type="entry name" value="GATase_5"/>
    <property type="match status" value="1"/>
</dbReference>
<keyword evidence="3" id="KW-0547">Nucleotide-binding</keyword>
<dbReference type="CDD" id="cd01740">
    <property type="entry name" value="GATase1_FGAR_AT"/>
    <property type="match status" value="1"/>
</dbReference>
<dbReference type="GO" id="GO:0016787">
    <property type="term" value="F:hydrolase activity"/>
    <property type="evidence" value="ECO:0007669"/>
    <property type="project" value="UniProtKB-KW"/>
</dbReference>
<dbReference type="GO" id="GO:0005524">
    <property type="term" value="F:ATP binding"/>
    <property type="evidence" value="ECO:0007669"/>
    <property type="project" value="UniProtKB-KW"/>
</dbReference>
<keyword evidence="1" id="KW-0963">Cytoplasm</keyword>
<dbReference type="PROSITE" id="PS51273">
    <property type="entry name" value="GATASE_TYPE_1"/>
    <property type="match status" value="1"/>
</dbReference>
<dbReference type="PANTHER" id="PTHR10099:SF1">
    <property type="entry name" value="PHOSPHORIBOSYLFORMYLGLYCINAMIDINE SYNTHASE"/>
    <property type="match status" value="1"/>
</dbReference>
<keyword evidence="4" id="KW-0658">Purine biosynthesis</keyword>
<reference evidence="8 9" key="1">
    <citation type="submission" date="2017-09" db="EMBL/GenBank/DDBJ databases">
        <title>Depth-based differentiation of microbial function through sediment-hosted aquifers and enrichment of novel symbionts in the deep terrestrial subsurface.</title>
        <authorList>
            <person name="Probst A.J."/>
            <person name="Ladd B."/>
            <person name="Jarett J.K."/>
            <person name="Geller-Mcgrath D.E."/>
            <person name="Sieber C.M."/>
            <person name="Emerson J.B."/>
            <person name="Anantharaman K."/>
            <person name="Thomas B.C."/>
            <person name="Malmstrom R."/>
            <person name="Stieglmeier M."/>
            <person name="Klingl A."/>
            <person name="Woyke T."/>
            <person name="Ryan C.M."/>
            <person name="Banfield J.F."/>
        </authorList>
    </citation>
    <scope>NUCLEOTIDE SEQUENCE [LARGE SCALE GENOMIC DNA]</scope>
    <source>
        <strain evidence="8">CG23_combo_of_CG06-09_8_20_14_all_36_12</strain>
    </source>
</reference>
<evidence type="ECO:0000313" key="9">
    <source>
        <dbReference type="Proteomes" id="UP000228681"/>
    </source>
</evidence>
<dbReference type="NCBIfam" id="TIGR01737">
    <property type="entry name" value="FGAM_synth_I"/>
    <property type="match status" value="1"/>
</dbReference>
<sequence>MKPKVLILYGYGINCDNETQYGFELAGGESKKVHVNELISGEEKLKDYQILAIPGGFSFGDDIGAGKILATKIKYNLAAEFSEFIKEGKLIIGICNGFQVMVKLGILPGFNRNYDRQEATLTFNDSGKFEDRWVYLKINQKSPCIFTKGIKKLYLPVRHGEGRFISRNEGIREKLEKKNQIVAQYVDDKGNLADYPWNPNGSELNIAGICDETGRIFGLMPHPEAFLFSQNHPRWTRQKILEGQGLKIFKNAVNFVKNEL</sequence>
<name>A0A2G9Z1T1_9BACT</name>
<evidence type="ECO:0000256" key="3">
    <source>
        <dbReference type="ARBA" id="ARBA00022741"/>
    </source>
</evidence>
<organism evidence="8 9">
    <name type="scientific">Candidatus Nealsonbacteria bacterium CG23_combo_of_CG06-09_8_20_14_all_36_12</name>
    <dbReference type="NCBI Taxonomy" id="1974718"/>
    <lineage>
        <taxon>Bacteria</taxon>
        <taxon>Candidatus Nealsoniibacteriota</taxon>
    </lineage>
</organism>
<keyword evidence="6" id="KW-0067">ATP-binding</keyword>
<dbReference type="GO" id="GO:0006189">
    <property type="term" value="P:'de novo' IMP biosynthetic process"/>
    <property type="evidence" value="ECO:0007669"/>
    <property type="project" value="InterPro"/>
</dbReference>
<dbReference type="SMART" id="SM01211">
    <property type="entry name" value="GATase_5"/>
    <property type="match status" value="1"/>
</dbReference>
<keyword evidence="7" id="KW-0315">Glutamine amidotransferase</keyword>
<keyword evidence="5" id="KW-0378">Hydrolase</keyword>
<dbReference type="SUPFAM" id="SSF52317">
    <property type="entry name" value="Class I glutamine amidotransferase-like"/>
    <property type="match status" value="1"/>
</dbReference>
<gene>
    <name evidence="8" type="primary">purQ</name>
    <name evidence="8" type="ORF">COX34_01645</name>
</gene>
<dbReference type="AlphaFoldDB" id="A0A2G9Z1T1"/>
<evidence type="ECO:0000256" key="4">
    <source>
        <dbReference type="ARBA" id="ARBA00022755"/>
    </source>
</evidence>
<dbReference type="Gene3D" id="3.40.50.880">
    <property type="match status" value="1"/>
</dbReference>
<accession>A0A2G9Z1T1</accession>
<comment type="caution">
    <text evidence="8">The sequence shown here is derived from an EMBL/GenBank/DDBJ whole genome shotgun (WGS) entry which is preliminary data.</text>
</comment>
<dbReference type="PIRSF" id="PIRSF001586">
    <property type="entry name" value="FGAM_synth_I"/>
    <property type="match status" value="1"/>
</dbReference>
<evidence type="ECO:0000313" key="8">
    <source>
        <dbReference type="EMBL" id="PIP24913.1"/>
    </source>
</evidence>
<dbReference type="Proteomes" id="UP000228681">
    <property type="component" value="Unassembled WGS sequence"/>
</dbReference>
<dbReference type="EMBL" id="PCRS01000026">
    <property type="protein sequence ID" value="PIP24913.1"/>
    <property type="molecule type" value="Genomic_DNA"/>
</dbReference>
<keyword evidence="2" id="KW-0436">Ligase</keyword>
<evidence type="ECO:0000256" key="6">
    <source>
        <dbReference type="ARBA" id="ARBA00022840"/>
    </source>
</evidence>
<dbReference type="InterPro" id="IPR029062">
    <property type="entry name" value="Class_I_gatase-like"/>
</dbReference>
<protein>
    <submittedName>
        <fullName evidence="8">Phosphoribosylformylglycinamidine synthase I</fullName>
    </submittedName>
</protein>
<evidence type="ECO:0000256" key="1">
    <source>
        <dbReference type="ARBA" id="ARBA00022490"/>
    </source>
</evidence>
<dbReference type="InterPro" id="IPR010075">
    <property type="entry name" value="PRibForGlyAmidine_synth_PurQ"/>
</dbReference>
<proteinExistence type="predicted"/>
<evidence type="ECO:0000256" key="5">
    <source>
        <dbReference type="ARBA" id="ARBA00022801"/>
    </source>
</evidence>
<evidence type="ECO:0000256" key="7">
    <source>
        <dbReference type="ARBA" id="ARBA00022962"/>
    </source>
</evidence>
<evidence type="ECO:0000256" key="2">
    <source>
        <dbReference type="ARBA" id="ARBA00022598"/>
    </source>
</evidence>